<dbReference type="EC" id="1.1.1.268" evidence="4"/>
<dbReference type="InterPro" id="IPR020904">
    <property type="entry name" value="Sc_DH/Rdtase_CS"/>
</dbReference>
<dbReference type="PANTHER" id="PTHR43976">
    <property type="entry name" value="SHORT CHAIN DEHYDROGENASE"/>
    <property type="match status" value="1"/>
</dbReference>
<dbReference type="EMBL" id="CXWD01000023">
    <property type="protein sequence ID" value="CTQ75765.1"/>
    <property type="molecule type" value="Genomic_DNA"/>
</dbReference>
<evidence type="ECO:0000313" key="4">
    <source>
        <dbReference type="EMBL" id="CTQ75765.1"/>
    </source>
</evidence>
<comment type="similarity">
    <text evidence="1 3">Belongs to the short-chain dehydrogenases/reductases (SDR) family.</text>
</comment>
<gene>
    <name evidence="4" type="primary">xecD</name>
    <name evidence="4" type="ORF">LAX5112_04351</name>
</gene>
<dbReference type="PRINTS" id="PR00081">
    <property type="entry name" value="GDHRDH"/>
</dbReference>
<dbReference type="PRINTS" id="PR00080">
    <property type="entry name" value="SDRFAMILY"/>
</dbReference>
<sequence>MSQTVLITGCSSGFGKLAAKTFSANGWNVMATMRSPEKDTELASLPGVALGRLDVVDRKNVHSVVRDTLKRFGRIDCLVNNAGYGGNALFEQFSDLAMNQMFATNVFGPVNTMRAVMPIMRAQKQGVIVNVSSMAGLVGLPGHSFYSASKFALNGLSEGMALESEAFGIRVHLIEPGAYPTTSFNASTEDHLDSGDQQLSDYSRKLRAHIEAIGQQMAQQGGALSNPQEVADKIYACATDPSMPIHNPTGADAEMLEVMIQTAGSRQKFIEQIAAMLLPQQ</sequence>
<dbReference type="InterPro" id="IPR051911">
    <property type="entry name" value="SDR_oxidoreductase"/>
</dbReference>
<dbReference type="AlphaFoldDB" id="A0A0M7AKV3"/>
<evidence type="ECO:0000256" key="3">
    <source>
        <dbReference type="RuleBase" id="RU000363"/>
    </source>
</evidence>
<dbReference type="InterPro" id="IPR036291">
    <property type="entry name" value="NAD(P)-bd_dom_sf"/>
</dbReference>
<organism evidence="4 5">
    <name type="scientific">Roseibium alexandrii</name>
    <dbReference type="NCBI Taxonomy" id="388408"/>
    <lineage>
        <taxon>Bacteria</taxon>
        <taxon>Pseudomonadati</taxon>
        <taxon>Pseudomonadota</taxon>
        <taxon>Alphaproteobacteria</taxon>
        <taxon>Hyphomicrobiales</taxon>
        <taxon>Stappiaceae</taxon>
        <taxon>Roseibium</taxon>
    </lineage>
</organism>
<dbReference type="CDD" id="cd05374">
    <property type="entry name" value="17beta-HSD-like_SDR_c"/>
    <property type="match status" value="1"/>
</dbReference>
<evidence type="ECO:0000313" key="5">
    <source>
        <dbReference type="Proteomes" id="UP000053235"/>
    </source>
</evidence>
<protein>
    <submittedName>
        <fullName evidence="4">2-(R)-hydroxypropyl-CoM dehydrogenase</fullName>
        <ecNumber evidence="4">1.1.1.268</ecNumber>
    </submittedName>
</protein>
<dbReference type="PROSITE" id="PS00061">
    <property type="entry name" value="ADH_SHORT"/>
    <property type="match status" value="1"/>
</dbReference>
<accession>A0A0M7AKV3</accession>
<reference evidence="5" key="1">
    <citation type="submission" date="2015-07" db="EMBL/GenBank/DDBJ databases">
        <authorList>
            <person name="Rodrigo-Torres Lidia"/>
            <person name="Arahal R.David."/>
        </authorList>
    </citation>
    <scope>NUCLEOTIDE SEQUENCE [LARGE SCALE GENOMIC DNA]</scope>
    <source>
        <strain evidence="5">CECT 5112</strain>
    </source>
</reference>
<dbReference type="Proteomes" id="UP000053235">
    <property type="component" value="Unassembled WGS sequence"/>
</dbReference>
<evidence type="ECO:0000256" key="2">
    <source>
        <dbReference type="ARBA" id="ARBA00023002"/>
    </source>
</evidence>
<dbReference type="PANTHER" id="PTHR43976:SF16">
    <property type="entry name" value="SHORT-CHAIN DEHYDROGENASE_REDUCTASE FAMILY PROTEIN"/>
    <property type="match status" value="1"/>
</dbReference>
<dbReference type="Pfam" id="PF00106">
    <property type="entry name" value="adh_short"/>
    <property type="match status" value="1"/>
</dbReference>
<proteinExistence type="inferred from homology"/>
<dbReference type="STRING" id="388408.LAX5112_04351"/>
<dbReference type="GO" id="GO:0050574">
    <property type="term" value="F:2-(R)-hydroxypropyl-CoM dehydrogenase activity"/>
    <property type="evidence" value="ECO:0007669"/>
    <property type="project" value="UniProtKB-EC"/>
</dbReference>
<dbReference type="SUPFAM" id="SSF51735">
    <property type="entry name" value="NAD(P)-binding Rossmann-fold domains"/>
    <property type="match status" value="1"/>
</dbReference>
<evidence type="ECO:0000256" key="1">
    <source>
        <dbReference type="ARBA" id="ARBA00006484"/>
    </source>
</evidence>
<keyword evidence="2 4" id="KW-0560">Oxidoreductase</keyword>
<dbReference type="OrthoDB" id="9793825at2"/>
<keyword evidence="5" id="KW-1185">Reference proteome</keyword>
<dbReference type="InterPro" id="IPR002347">
    <property type="entry name" value="SDR_fam"/>
</dbReference>
<dbReference type="Gene3D" id="3.40.50.720">
    <property type="entry name" value="NAD(P)-binding Rossmann-like Domain"/>
    <property type="match status" value="1"/>
</dbReference>
<dbReference type="RefSeq" id="WP_055673573.1">
    <property type="nucleotide sequence ID" value="NZ_CXWD01000023.1"/>
</dbReference>
<name>A0A0M7AKV3_9HYPH</name>